<dbReference type="EMBL" id="ADEG01000095">
    <property type="protein sequence ID" value="EFA91173.1"/>
    <property type="molecule type" value="Genomic_DNA"/>
</dbReference>
<reference evidence="1 2" key="1">
    <citation type="submission" date="2009-12" db="EMBL/GenBank/DDBJ databases">
        <title>Genome Sequence of Prevotella buccalis ATCC 35310.</title>
        <authorList>
            <person name="Durkin A.S."/>
            <person name="Madupu R."/>
            <person name="Torralba M."/>
            <person name="Methe B."/>
            <person name="Sutton G."/>
            <person name="Strausberg R.L."/>
            <person name="Nelson K.E."/>
        </authorList>
    </citation>
    <scope>NUCLEOTIDE SEQUENCE [LARGE SCALE GENOMIC DNA]</scope>
    <source>
        <strain evidence="1 2">ATCC 35310</strain>
    </source>
</reference>
<evidence type="ECO:0000313" key="2">
    <source>
        <dbReference type="Proteomes" id="UP000005283"/>
    </source>
</evidence>
<name>D1W8F8_9BACT</name>
<evidence type="ECO:0000313" key="1">
    <source>
        <dbReference type="EMBL" id="EFA91173.1"/>
    </source>
</evidence>
<proteinExistence type="predicted"/>
<organism evidence="1 2">
    <name type="scientific">Hoylesella buccalis ATCC 35310</name>
    <dbReference type="NCBI Taxonomy" id="679190"/>
    <lineage>
        <taxon>Bacteria</taxon>
        <taxon>Pseudomonadati</taxon>
        <taxon>Bacteroidota</taxon>
        <taxon>Bacteroidia</taxon>
        <taxon>Bacteroidales</taxon>
        <taxon>Prevotellaceae</taxon>
        <taxon>Hoylesella</taxon>
    </lineage>
</organism>
<dbReference type="Proteomes" id="UP000005283">
    <property type="component" value="Unassembled WGS sequence"/>
</dbReference>
<dbReference type="AlphaFoldDB" id="D1W8F8"/>
<gene>
    <name evidence="1" type="ORF">HMPREF0650_0985</name>
</gene>
<comment type="caution">
    <text evidence="1">The sequence shown here is derived from an EMBL/GenBank/DDBJ whole genome shotgun (WGS) entry which is preliminary data.</text>
</comment>
<accession>D1W8F8</accession>
<keyword evidence="2" id="KW-1185">Reference proteome</keyword>
<protein>
    <submittedName>
        <fullName evidence="1">Uncharacterized protein</fullName>
    </submittedName>
</protein>
<sequence>MKLYHPLSKPDSLYALLMISNKDALHDNGTGMTYTAFF</sequence>